<dbReference type="InterPro" id="IPR009014">
    <property type="entry name" value="Transketo_C/PFOR_II"/>
</dbReference>
<dbReference type="Gene3D" id="3.40.50.970">
    <property type="match status" value="2"/>
</dbReference>
<evidence type="ECO:0000259" key="7">
    <source>
        <dbReference type="Pfam" id="PF01558"/>
    </source>
</evidence>
<dbReference type="InterPro" id="IPR051457">
    <property type="entry name" value="2-oxoacid:Fd_oxidoreductase"/>
</dbReference>
<dbReference type="GO" id="GO:0030976">
    <property type="term" value="F:thiamine pyrophosphate binding"/>
    <property type="evidence" value="ECO:0007669"/>
    <property type="project" value="InterPro"/>
</dbReference>
<keyword evidence="5" id="KW-0408">Iron</keyword>
<dbReference type="InterPro" id="IPR011766">
    <property type="entry name" value="TPP_enzyme_TPP-bd"/>
</dbReference>
<keyword evidence="2" id="KW-0479">Metal-binding</keyword>
<evidence type="ECO:0000313" key="9">
    <source>
        <dbReference type="EMBL" id="SVA84626.1"/>
    </source>
</evidence>
<dbReference type="CDD" id="cd07034">
    <property type="entry name" value="TPP_PYR_PFOR_IOR-alpha_like"/>
    <property type="match status" value="1"/>
</dbReference>
<feature type="domain" description="Pyruvate/ketoisovalerate oxidoreductase catalytic" evidence="7">
    <location>
        <begin position="653"/>
        <end position="834"/>
    </location>
</feature>
<dbReference type="GO" id="GO:0051539">
    <property type="term" value="F:4 iron, 4 sulfur cluster binding"/>
    <property type="evidence" value="ECO:0007669"/>
    <property type="project" value="UniProtKB-KW"/>
</dbReference>
<sequence>HIVFQPGVNEDLAATAIHGTQQTTLVEKPKYDGVFGVWYGKGPGVDRSGDAIKHGNYAGTSKYGGVLALAGDDHGAKSSTTAHQSDHAFIHFGMPILNPSTVQDYLDFGILGWAMSRYSGCWVGFKCVTDTVESAASVDISLDRFKPAIPDNGSFEDENIHIKWGFTPAASESRLYNVRLPAAQAFARVNSIDKVIFKDKKKLAIVTSGKAYLDVRQALDELGLNENICKKIGISLYKVGMVWPLEDQKILNFVEGHKEVLVIEEKRPIVEDQLTKYLYNKKIRPQLVGKKDEKGNLLVPSEGELSPSMVALIIGKRIENLSLRINLSKRIKEIEEFISTINSSPVSNLFRLPSFCAGCPHNTSTKVPDDSFAFGGIGCHGMATFMPERHTYNLGQMGGEGAMWTGIAPFTETNHIFQNLGDGTYYHSGILALRSAVASGANITFKILVNDAIAMTGGQDITGKVKIDDLTWQVHSEGAKKIAVVSDYPEKYPKNSSFAPGVQVYQRDDLDEVQKSLREIKGVTVILYDQYCATELRRKRKRGLAEEPNKRIFINPLVCEGCGDCGVQSNCIAIEPLETNFGRKRQINQSACNKDFSCTKGYCPSFITITGGSLKKKGKALKNNLYDHSNIKLPTPLVPELVQPFNILITGIGGSGVITLGAILGTAAHLEGKGSSTLDVAGLAQRNGPVTSHLRVANSSDDLHATRIASGSADLIIGCDIVVTTGIEAMSKISPHRTNMVINNHVAPTSTFATDPNLDLSSTRMIKGLKKVGSEKLMHFINATKFATALMGNAISANLFLVGYAIQKGLFPISLTAVERAIELNGVSVDMNKESIYWGRLAAIDINKVKSVADIDKDKIVKKESLQTVIKDRFNFLIDYQDEKYAKTYKSFIDNVIKKDNS</sequence>
<keyword evidence="3" id="KW-0249">Electron transport</keyword>
<dbReference type="SUPFAM" id="SSF52518">
    <property type="entry name" value="Thiamin diphosphate-binding fold (THDP-binding)"/>
    <property type="match status" value="2"/>
</dbReference>
<evidence type="ECO:0000256" key="5">
    <source>
        <dbReference type="ARBA" id="ARBA00023004"/>
    </source>
</evidence>
<dbReference type="SUPFAM" id="SSF53323">
    <property type="entry name" value="Pyruvate-ferredoxin oxidoreductase, PFOR, domain III"/>
    <property type="match status" value="1"/>
</dbReference>
<keyword evidence="2" id="KW-0004">4Fe-4S</keyword>
<dbReference type="Pfam" id="PF01558">
    <property type="entry name" value="POR"/>
    <property type="match status" value="1"/>
</dbReference>
<evidence type="ECO:0000256" key="1">
    <source>
        <dbReference type="ARBA" id="ARBA00022448"/>
    </source>
</evidence>
<feature type="non-terminal residue" evidence="9">
    <location>
        <position position="1"/>
    </location>
</feature>
<dbReference type="Gene3D" id="3.40.920.10">
    <property type="entry name" value="Pyruvate-ferredoxin oxidoreductase, PFOR, domain III"/>
    <property type="match status" value="1"/>
</dbReference>
<protein>
    <recommendedName>
        <fullName evidence="10">4Fe-4S ferredoxin-type domain-containing protein</fullName>
    </recommendedName>
</protein>
<evidence type="ECO:0000259" key="8">
    <source>
        <dbReference type="Pfam" id="PF02775"/>
    </source>
</evidence>
<feature type="non-terminal residue" evidence="9">
    <location>
        <position position="902"/>
    </location>
</feature>
<keyword evidence="4" id="KW-0560">Oxidoreductase</keyword>
<organism evidence="9">
    <name type="scientific">marine metagenome</name>
    <dbReference type="NCBI Taxonomy" id="408172"/>
    <lineage>
        <taxon>unclassified sequences</taxon>
        <taxon>metagenomes</taxon>
        <taxon>ecological metagenomes</taxon>
    </lineage>
</organism>
<dbReference type="InterPro" id="IPR029061">
    <property type="entry name" value="THDP-binding"/>
</dbReference>
<accession>A0A381Z5R7</accession>
<dbReference type="AlphaFoldDB" id="A0A381Z5R7"/>
<dbReference type="InterPro" id="IPR002869">
    <property type="entry name" value="Pyrv_flavodox_OxRed_cen"/>
</dbReference>
<name>A0A381Z5R7_9ZZZZ</name>
<dbReference type="Gene3D" id="3.40.50.920">
    <property type="match status" value="1"/>
</dbReference>
<keyword evidence="6" id="KW-0411">Iron-sulfur</keyword>
<feature type="domain" description="Thiamine pyrophosphate enzyme TPP-binding" evidence="8">
    <location>
        <begin position="376"/>
        <end position="474"/>
    </location>
</feature>
<proteinExistence type="predicted"/>
<evidence type="ECO:0000256" key="2">
    <source>
        <dbReference type="ARBA" id="ARBA00022485"/>
    </source>
</evidence>
<reference evidence="9" key="1">
    <citation type="submission" date="2018-05" db="EMBL/GenBank/DDBJ databases">
        <authorList>
            <person name="Lanie J.A."/>
            <person name="Ng W.-L."/>
            <person name="Kazmierczak K.M."/>
            <person name="Andrzejewski T.M."/>
            <person name="Davidsen T.M."/>
            <person name="Wayne K.J."/>
            <person name="Tettelin H."/>
            <person name="Glass J.I."/>
            <person name="Rusch D."/>
            <person name="Podicherti R."/>
            <person name="Tsui H.-C.T."/>
            <person name="Winkler M.E."/>
        </authorList>
    </citation>
    <scope>NUCLEOTIDE SEQUENCE</scope>
</reference>
<keyword evidence="1" id="KW-0813">Transport</keyword>
<dbReference type="GO" id="GO:0045333">
    <property type="term" value="P:cellular respiration"/>
    <property type="evidence" value="ECO:0007669"/>
    <property type="project" value="UniProtKB-ARBA"/>
</dbReference>
<dbReference type="InterPro" id="IPR002880">
    <property type="entry name" value="Pyrv_Fd/Flavodoxin_OxRdtase_N"/>
</dbReference>
<evidence type="ECO:0008006" key="10">
    <source>
        <dbReference type="Google" id="ProtNLM"/>
    </source>
</evidence>
<dbReference type="NCBIfam" id="NF009588">
    <property type="entry name" value="PRK13029.1"/>
    <property type="match status" value="1"/>
</dbReference>
<dbReference type="PANTHER" id="PTHR48084:SF3">
    <property type="entry name" value="SUBUNIT OF PYRUVATE:FLAVODOXIN OXIDOREDUCTASE"/>
    <property type="match status" value="1"/>
</dbReference>
<dbReference type="EMBL" id="UINC01020067">
    <property type="protein sequence ID" value="SVA84626.1"/>
    <property type="molecule type" value="Genomic_DNA"/>
</dbReference>
<dbReference type="InterPro" id="IPR019752">
    <property type="entry name" value="Pyrv/ketoisovalerate_OxRed_cat"/>
</dbReference>
<evidence type="ECO:0000256" key="4">
    <source>
        <dbReference type="ARBA" id="ARBA00023002"/>
    </source>
</evidence>
<dbReference type="GO" id="GO:0016625">
    <property type="term" value="F:oxidoreductase activity, acting on the aldehyde or oxo group of donors, iron-sulfur protein as acceptor"/>
    <property type="evidence" value="ECO:0007669"/>
    <property type="project" value="UniProtKB-ARBA"/>
</dbReference>
<gene>
    <name evidence="9" type="ORF">METZ01_LOCUS137480</name>
</gene>
<dbReference type="SUPFAM" id="SSF52922">
    <property type="entry name" value="TK C-terminal domain-like"/>
    <property type="match status" value="1"/>
</dbReference>
<evidence type="ECO:0000256" key="3">
    <source>
        <dbReference type="ARBA" id="ARBA00022982"/>
    </source>
</evidence>
<evidence type="ECO:0000256" key="6">
    <source>
        <dbReference type="ARBA" id="ARBA00023014"/>
    </source>
</evidence>
<dbReference type="NCBIfam" id="NF009589">
    <property type="entry name" value="PRK13030.1"/>
    <property type="match status" value="1"/>
</dbReference>
<dbReference type="Pfam" id="PF02775">
    <property type="entry name" value="TPP_enzyme_C"/>
    <property type="match status" value="1"/>
</dbReference>
<dbReference type="PANTHER" id="PTHR48084">
    <property type="entry name" value="2-OXOGLUTARATE OXIDOREDUCTASE SUBUNIT KORB-RELATED"/>
    <property type="match status" value="1"/>
</dbReference>